<dbReference type="OrthoDB" id="677315at2759"/>
<dbReference type="EMBL" id="BJWL01000024">
    <property type="protein sequence ID" value="GFZ14342.1"/>
    <property type="molecule type" value="Genomic_DNA"/>
</dbReference>
<dbReference type="PANTHER" id="PTHR13453:SF1">
    <property type="entry name" value="KAT8 REGULATORY NSL COMPLEX SUBUNIT 2"/>
    <property type="match status" value="1"/>
</dbReference>
<gene>
    <name evidence="2" type="ORF">Acr_24g0005320</name>
</gene>
<sequence length="164" mass="19117">MASSSNHYSNHHRLSLHSPNPKFPNPTPNPTSEADDKIPTPLRFRGNSSDMKEPNDNTTNNNNASSSSAIAIDGSDEDEAFSRSEFLTREEVLKRRSRRVKQLAKVYRDHYWSLMEELKLRYREYYWEYGKSPFEGDEDNRENLNQKQWAIRDRVGAKCECESV</sequence>
<organism evidence="2 3">
    <name type="scientific">Actinidia rufa</name>
    <dbReference type="NCBI Taxonomy" id="165716"/>
    <lineage>
        <taxon>Eukaryota</taxon>
        <taxon>Viridiplantae</taxon>
        <taxon>Streptophyta</taxon>
        <taxon>Embryophyta</taxon>
        <taxon>Tracheophyta</taxon>
        <taxon>Spermatophyta</taxon>
        <taxon>Magnoliopsida</taxon>
        <taxon>eudicotyledons</taxon>
        <taxon>Gunneridae</taxon>
        <taxon>Pentapetalae</taxon>
        <taxon>asterids</taxon>
        <taxon>Ericales</taxon>
        <taxon>Actinidiaceae</taxon>
        <taxon>Actinidia</taxon>
    </lineage>
</organism>
<evidence type="ECO:0000313" key="2">
    <source>
        <dbReference type="EMBL" id="GFZ14342.1"/>
    </source>
</evidence>
<evidence type="ECO:0000256" key="1">
    <source>
        <dbReference type="SAM" id="MobiDB-lite"/>
    </source>
</evidence>
<name>A0A7J0GU73_9ERIC</name>
<accession>A0A7J0GU73</accession>
<dbReference type="GO" id="GO:0044545">
    <property type="term" value="C:NSL complex"/>
    <property type="evidence" value="ECO:0007669"/>
    <property type="project" value="TreeGrafter"/>
</dbReference>
<protein>
    <submittedName>
        <fullName evidence="2">Uncharacterized protein</fullName>
    </submittedName>
</protein>
<dbReference type="AlphaFoldDB" id="A0A7J0GU73"/>
<feature type="compositionally biased region" description="Low complexity" evidence="1">
    <location>
        <begin position="56"/>
        <end position="73"/>
    </location>
</feature>
<proteinExistence type="predicted"/>
<evidence type="ECO:0000313" key="3">
    <source>
        <dbReference type="Proteomes" id="UP000585474"/>
    </source>
</evidence>
<dbReference type="InterPro" id="IPR026316">
    <property type="entry name" value="NSL2"/>
</dbReference>
<keyword evidence="3" id="KW-1185">Reference proteome</keyword>
<dbReference type="Proteomes" id="UP000585474">
    <property type="component" value="Unassembled WGS sequence"/>
</dbReference>
<dbReference type="PANTHER" id="PTHR13453">
    <property type="entry name" value="KAT8 REGULATORY NSL COMPLEX SUBUNIT 2"/>
    <property type="match status" value="1"/>
</dbReference>
<comment type="caution">
    <text evidence="2">The sequence shown here is derived from an EMBL/GenBank/DDBJ whole genome shotgun (WGS) entry which is preliminary data.</text>
</comment>
<reference evidence="2 3" key="1">
    <citation type="submission" date="2019-07" db="EMBL/GenBank/DDBJ databases">
        <title>De Novo Assembly of kiwifruit Actinidia rufa.</title>
        <authorList>
            <person name="Sugita-Konishi S."/>
            <person name="Sato K."/>
            <person name="Mori E."/>
            <person name="Abe Y."/>
            <person name="Kisaki G."/>
            <person name="Hamano K."/>
            <person name="Suezawa K."/>
            <person name="Otani M."/>
            <person name="Fukuda T."/>
            <person name="Manabe T."/>
            <person name="Gomi K."/>
            <person name="Tabuchi M."/>
            <person name="Akimitsu K."/>
            <person name="Kataoka I."/>
        </authorList>
    </citation>
    <scope>NUCLEOTIDE SEQUENCE [LARGE SCALE GENOMIC DNA]</scope>
    <source>
        <strain evidence="3">cv. Fuchu</strain>
    </source>
</reference>
<feature type="region of interest" description="Disordered" evidence="1">
    <location>
        <begin position="1"/>
        <end position="83"/>
    </location>
</feature>